<dbReference type="ExpressionAtlas" id="A0A072VJM0">
    <property type="expression patterns" value="differential"/>
</dbReference>
<dbReference type="KEGG" id="mtr:25483791"/>
<dbReference type="Proteomes" id="UP000002051">
    <property type="component" value="Unassembled WGS sequence"/>
</dbReference>
<reference evidence="2 4" key="2">
    <citation type="journal article" date="2014" name="BMC Genomics">
        <title>An improved genome release (version Mt4.0) for the model legume Medicago truncatula.</title>
        <authorList>
            <person name="Tang H."/>
            <person name="Krishnakumar V."/>
            <person name="Bidwell S."/>
            <person name="Rosen B."/>
            <person name="Chan A."/>
            <person name="Zhou S."/>
            <person name="Gentzbittel L."/>
            <person name="Childs K.L."/>
            <person name="Yandell M."/>
            <person name="Gundlach H."/>
            <person name="Mayer K.F."/>
            <person name="Schwartz D.C."/>
            <person name="Town C.D."/>
        </authorList>
    </citation>
    <scope>GENOME REANNOTATION</scope>
    <source>
        <strain evidence="2">A17</strain>
        <strain evidence="3 4">cv. Jemalong A17</strain>
    </source>
</reference>
<evidence type="ECO:0000313" key="3">
    <source>
        <dbReference type="EnsemblPlants" id="KEH41992"/>
    </source>
</evidence>
<dbReference type="EMBL" id="CM001217">
    <property type="protein sequence ID" value="KEH41992.1"/>
    <property type="molecule type" value="Genomic_DNA"/>
</dbReference>
<feature type="region of interest" description="Disordered" evidence="1">
    <location>
        <begin position="1"/>
        <end position="30"/>
    </location>
</feature>
<sequence>MENNDLFPAKKQEAEETKFISEEKPPPPVTTKVAKMEYTDWSPLLKENCEKYLAKQKEEDRKYFSEFLRNKLKRPAVKTNVADNHTPAVTSGTLFVISDPFLAEITKRLEEESLETTYPVCNPFAAKKEKESKFVMTKPLVAEKCPVTSDSLFVMSDPLLAERVAKRVEEEGPLETTNLVCNPFPAVKTNIADNHTLPFPKLLPNEGLKVDSYEGGPFGTFFNNEKMKSKLCCCQSSKMSLNFNSLLDAKQLGKKVEVAKMEYTDWSPFLKENCERYLAKKKEEDRKYFSEFLRNKLKRPAVKTNVADNHSPAVTSGTLFVMSDPFLAERFTKRLEEESLETTNPVCNPFAAKKEKESKFVMTKPLVAEKRPLTSDSLFVMSDPFLAERVAKRQKVESLEEELLETTNPVCNPFPAKKEKESKFVRTKPRVAEKHPVMSDPFLAERPPHMFLNIFFTYKQKVEKLAEVLKIESMEGEPQVTPDPLVAKKHHVSTMFLNLFLAYKQEVEGVAKMLKKDSIDGEPFLTTDPILAEKPPVLAYQQEVESSKKKEEESNTTNIAEKHTLTYFDDKPVSQPASSSDTAT</sequence>
<evidence type="ECO:0000256" key="1">
    <source>
        <dbReference type="SAM" id="MobiDB-lite"/>
    </source>
</evidence>
<keyword evidence="4" id="KW-1185">Reference proteome</keyword>
<organism evidence="2 4">
    <name type="scientific">Medicago truncatula</name>
    <name type="common">Barrel medic</name>
    <name type="synonym">Medicago tribuloides</name>
    <dbReference type="NCBI Taxonomy" id="3880"/>
    <lineage>
        <taxon>Eukaryota</taxon>
        <taxon>Viridiplantae</taxon>
        <taxon>Streptophyta</taxon>
        <taxon>Embryophyta</taxon>
        <taxon>Tracheophyta</taxon>
        <taxon>Spermatophyta</taxon>
        <taxon>Magnoliopsida</taxon>
        <taxon>eudicotyledons</taxon>
        <taxon>Gunneridae</taxon>
        <taxon>Pentapetalae</taxon>
        <taxon>rosids</taxon>
        <taxon>fabids</taxon>
        <taxon>Fabales</taxon>
        <taxon>Fabaceae</taxon>
        <taxon>Papilionoideae</taxon>
        <taxon>50 kb inversion clade</taxon>
        <taxon>NPAAA clade</taxon>
        <taxon>Hologalegina</taxon>
        <taxon>IRL clade</taxon>
        <taxon>Trifolieae</taxon>
        <taxon>Medicago</taxon>
    </lineage>
</organism>
<accession>A0A072VJM0</accession>
<dbReference type="EnsemblPlants" id="KEH41992">
    <property type="protein sequence ID" value="KEH41992"/>
    <property type="gene ID" value="MTR_1g059580"/>
</dbReference>
<feature type="region of interest" description="Disordered" evidence="1">
    <location>
        <begin position="541"/>
        <end position="584"/>
    </location>
</feature>
<proteinExistence type="predicted"/>
<reference evidence="2 4" key="1">
    <citation type="journal article" date="2011" name="Nature">
        <title>The Medicago genome provides insight into the evolution of rhizobial symbioses.</title>
        <authorList>
            <person name="Young N.D."/>
            <person name="Debelle F."/>
            <person name="Oldroyd G.E."/>
            <person name="Geurts R."/>
            <person name="Cannon S.B."/>
            <person name="Udvardi M.K."/>
            <person name="Benedito V.A."/>
            <person name="Mayer K.F."/>
            <person name="Gouzy J."/>
            <person name="Schoof H."/>
            <person name="Van de Peer Y."/>
            <person name="Proost S."/>
            <person name="Cook D.R."/>
            <person name="Meyers B.C."/>
            <person name="Spannagl M."/>
            <person name="Cheung F."/>
            <person name="De Mita S."/>
            <person name="Krishnakumar V."/>
            <person name="Gundlach H."/>
            <person name="Zhou S."/>
            <person name="Mudge J."/>
            <person name="Bharti A.K."/>
            <person name="Murray J.D."/>
            <person name="Naoumkina M.A."/>
            <person name="Rosen B."/>
            <person name="Silverstein K.A."/>
            <person name="Tang H."/>
            <person name="Rombauts S."/>
            <person name="Zhao P.X."/>
            <person name="Zhou P."/>
            <person name="Barbe V."/>
            <person name="Bardou P."/>
            <person name="Bechner M."/>
            <person name="Bellec A."/>
            <person name="Berger A."/>
            <person name="Berges H."/>
            <person name="Bidwell S."/>
            <person name="Bisseling T."/>
            <person name="Choisne N."/>
            <person name="Couloux A."/>
            <person name="Denny R."/>
            <person name="Deshpande S."/>
            <person name="Dai X."/>
            <person name="Doyle J.J."/>
            <person name="Dudez A.M."/>
            <person name="Farmer A.D."/>
            <person name="Fouteau S."/>
            <person name="Franken C."/>
            <person name="Gibelin C."/>
            <person name="Gish J."/>
            <person name="Goldstein S."/>
            <person name="Gonzalez A.J."/>
            <person name="Green P.J."/>
            <person name="Hallab A."/>
            <person name="Hartog M."/>
            <person name="Hua A."/>
            <person name="Humphray S.J."/>
            <person name="Jeong D.H."/>
            <person name="Jing Y."/>
            <person name="Jocker A."/>
            <person name="Kenton S.M."/>
            <person name="Kim D.J."/>
            <person name="Klee K."/>
            <person name="Lai H."/>
            <person name="Lang C."/>
            <person name="Lin S."/>
            <person name="Macmil S.L."/>
            <person name="Magdelenat G."/>
            <person name="Matthews L."/>
            <person name="McCorrison J."/>
            <person name="Monaghan E.L."/>
            <person name="Mun J.H."/>
            <person name="Najar F.Z."/>
            <person name="Nicholson C."/>
            <person name="Noirot C."/>
            <person name="O'Bleness M."/>
            <person name="Paule C.R."/>
            <person name="Poulain J."/>
            <person name="Prion F."/>
            <person name="Qin B."/>
            <person name="Qu C."/>
            <person name="Retzel E.F."/>
            <person name="Riddle C."/>
            <person name="Sallet E."/>
            <person name="Samain S."/>
            <person name="Samson N."/>
            <person name="Sanders I."/>
            <person name="Saurat O."/>
            <person name="Scarpelli C."/>
            <person name="Schiex T."/>
            <person name="Segurens B."/>
            <person name="Severin A.J."/>
            <person name="Sherrier D.J."/>
            <person name="Shi R."/>
            <person name="Sims S."/>
            <person name="Singer S.R."/>
            <person name="Sinharoy S."/>
            <person name="Sterck L."/>
            <person name="Viollet A."/>
            <person name="Wang B.B."/>
            <person name="Wang K."/>
            <person name="Wang M."/>
            <person name="Wang X."/>
            <person name="Warfsmann J."/>
            <person name="Weissenbach J."/>
            <person name="White D.D."/>
            <person name="White J.D."/>
            <person name="Wiley G.B."/>
            <person name="Wincker P."/>
            <person name="Xing Y."/>
            <person name="Yang L."/>
            <person name="Yao Z."/>
            <person name="Ying F."/>
            <person name="Zhai J."/>
            <person name="Zhou L."/>
            <person name="Zuber A."/>
            <person name="Denarie J."/>
            <person name="Dixon R.A."/>
            <person name="May G.D."/>
            <person name="Schwartz D.C."/>
            <person name="Rogers J."/>
            <person name="Quetier F."/>
            <person name="Town C.D."/>
            <person name="Roe B.A."/>
        </authorList>
    </citation>
    <scope>NUCLEOTIDE SEQUENCE [LARGE SCALE GENOMIC DNA]</scope>
    <source>
        <strain evidence="2">A17</strain>
        <strain evidence="3 4">cv. Jemalong A17</strain>
    </source>
</reference>
<feature type="compositionally biased region" description="Polar residues" evidence="1">
    <location>
        <begin position="575"/>
        <end position="584"/>
    </location>
</feature>
<evidence type="ECO:0000313" key="2">
    <source>
        <dbReference type="EMBL" id="KEH41992.1"/>
    </source>
</evidence>
<evidence type="ECO:0000313" key="4">
    <source>
        <dbReference type="Proteomes" id="UP000002051"/>
    </source>
</evidence>
<feature type="compositionally biased region" description="Basic and acidic residues" evidence="1">
    <location>
        <begin position="8"/>
        <end position="25"/>
    </location>
</feature>
<dbReference type="HOGENOM" id="CLU_033376_0_0_1"/>
<feature type="compositionally biased region" description="Basic and acidic residues" evidence="1">
    <location>
        <begin position="560"/>
        <end position="572"/>
    </location>
</feature>
<protein>
    <submittedName>
        <fullName evidence="2 3">Uncharacterized protein</fullName>
    </submittedName>
</protein>
<name>A0A072VJM0_MEDTR</name>
<reference evidence="3" key="3">
    <citation type="submission" date="2015-04" db="UniProtKB">
        <authorList>
            <consortium name="EnsemblPlants"/>
        </authorList>
    </citation>
    <scope>IDENTIFICATION</scope>
    <source>
        <strain evidence="3">cv. Jemalong A17</strain>
    </source>
</reference>
<gene>
    <name evidence="3" type="primary">25483791</name>
    <name evidence="2" type="ordered locus">MTR_1g059580</name>
</gene>
<dbReference type="AlphaFoldDB" id="A0A072VJM0"/>